<sequence>MNEIILSESEKEIVDWMWKENKEYSYKEIFQKFGENGNKGWKKQTLSTFLTRMEKKGVISIRKEGTKCYYKIVLNKQQYDKKRAEHVLNSYFSGSLNQFMVALTGGETLSDDDADELRKFLED</sequence>
<evidence type="ECO:0000256" key="4">
    <source>
        <dbReference type="ARBA" id="ARBA00023163"/>
    </source>
</evidence>
<dbReference type="RefSeq" id="WP_342759261.1">
    <property type="nucleotide sequence ID" value="NZ_CP146256.1"/>
</dbReference>
<keyword evidence="3" id="KW-0238">DNA-binding</keyword>
<organism evidence="5 6">
    <name type="scientific">Kineothrix sedimenti</name>
    <dbReference type="NCBI Taxonomy" id="3123317"/>
    <lineage>
        <taxon>Bacteria</taxon>
        <taxon>Bacillati</taxon>
        <taxon>Bacillota</taxon>
        <taxon>Clostridia</taxon>
        <taxon>Lachnospirales</taxon>
        <taxon>Lachnospiraceae</taxon>
        <taxon>Kineothrix</taxon>
    </lineage>
</organism>
<name>A0ABZ3F2I3_9FIRM</name>
<dbReference type="Proteomes" id="UP001451571">
    <property type="component" value="Chromosome"/>
</dbReference>
<gene>
    <name evidence="5" type="ORF">V6984_08035</name>
</gene>
<dbReference type="Gene3D" id="1.10.4040.10">
    <property type="entry name" value="Penicillinase repressor domain"/>
    <property type="match status" value="1"/>
</dbReference>
<dbReference type="EMBL" id="CP146256">
    <property type="protein sequence ID" value="XAH75691.1"/>
    <property type="molecule type" value="Genomic_DNA"/>
</dbReference>
<dbReference type="InterPro" id="IPR005650">
    <property type="entry name" value="BlaI_family"/>
</dbReference>
<keyword evidence="4" id="KW-0804">Transcription</keyword>
<dbReference type="InterPro" id="IPR036388">
    <property type="entry name" value="WH-like_DNA-bd_sf"/>
</dbReference>
<proteinExistence type="inferred from homology"/>
<comment type="similarity">
    <text evidence="1">Belongs to the BlaI transcriptional regulatory family.</text>
</comment>
<keyword evidence="2" id="KW-0805">Transcription regulation</keyword>
<dbReference type="Gene3D" id="1.10.10.10">
    <property type="entry name" value="Winged helix-like DNA-binding domain superfamily/Winged helix DNA-binding domain"/>
    <property type="match status" value="1"/>
</dbReference>
<dbReference type="SUPFAM" id="SSF46785">
    <property type="entry name" value="Winged helix' DNA-binding domain"/>
    <property type="match status" value="1"/>
</dbReference>
<dbReference type="PIRSF" id="PIRSF019455">
    <property type="entry name" value="CopR_AtkY"/>
    <property type="match status" value="1"/>
</dbReference>
<evidence type="ECO:0000256" key="1">
    <source>
        <dbReference type="ARBA" id="ARBA00011046"/>
    </source>
</evidence>
<accession>A0ABZ3F2I3</accession>
<keyword evidence="6" id="KW-1185">Reference proteome</keyword>
<reference evidence="5 6" key="1">
    <citation type="submission" date="2024-02" db="EMBL/GenBank/DDBJ databases">
        <title>Bacterial strain from lacustrine sediment.</title>
        <authorList>
            <person name="Petit C."/>
            <person name="Fadhlaoui K."/>
        </authorList>
    </citation>
    <scope>NUCLEOTIDE SEQUENCE [LARGE SCALE GENOMIC DNA]</scope>
    <source>
        <strain evidence="5 6">IPX-CK</strain>
    </source>
</reference>
<protein>
    <submittedName>
        <fullName evidence="5">BlaI/MecI/CopY family transcriptional regulator</fullName>
    </submittedName>
</protein>
<evidence type="ECO:0000256" key="2">
    <source>
        <dbReference type="ARBA" id="ARBA00023015"/>
    </source>
</evidence>
<evidence type="ECO:0000313" key="5">
    <source>
        <dbReference type="EMBL" id="XAH75691.1"/>
    </source>
</evidence>
<evidence type="ECO:0000256" key="3">
    <source>
        <dbReference type="ARBA" id="ARBA00023125"/>
    </source>
</evidence>
<dbReference type="InterPro" id="IPR036390">
    <property type="entry name" value="WH_DNA-bd_sf"/>
</dbReference>
<evidence type="ECO:0000313" key="6">
    <source>
        <dbReference type="Proteomes" id="UP001451571"/>
    </source>
</evidence>
<dbReference type="Pfam" id="PF03965">
    <property type="entry name" value="Penicillinase_R"/>
    <property type="match status" value="1"/>
</dbReference>